<dbReference type="Proteomes" id="UP000095283">
    <property type="component" value="Unplaced"/>
</dbReference>
<protein>
    <submittedName>
        <fullName evidence="3">DUF295 domain-containing protein</fullName>
    </submittedName>
</protein>
<name>A0A1I7WFQ5_HETBA</name>
<proteinExistence type="predicted"/>
<keyword evidence="1" id="KW-1133">Transmembrane helix</keyword>
<keyword evidence="1" id="KW-0472">Membrane</keyword>
<keyword evidence="2" id="KW-1185">Reference proteome</keyword>
<dbReference type="WBParaSite" id="Hba_03820">
    <property type="protein sequence ID" value="Hba_03820"/>
    <property type="gene ID" value="Hba_03820"/>
</dbReference>
<evidence type="ECO:0000313" key="3">
    <source>
        <dbReference type="WBParaSite" id="Hba_03820"/>
    </source>
</evidence>
<reference evidence="3" key="1">
    <citation type="submission" date="2016-11" db="UniProtKB">
        <authorList>
            <consortium name="WormBaseParasite"/>
        </authorList>
    </citation>
    <scope>IDENTIFICATION</scope>
</reference>
<evidence type="ECO:0000256" key="1">
    <source>
        <dbReference type="SAM" id="Phobius"/>
    </source>
</evidence>
<keyword evidence="1" id="KW-0812">Transmembrane</keyword>
<accession>A0A1I7WFQ5</accession>
<organism evidence="2 3">
    <name type="scientific">Heterorhabditis bacteriophora</name>
    <name type="common">Entomopathogenic nematode worm</name>
    <dbReference type="NCBI Taxonomy" id="37862"/>
    <lineage>
        <taxon>Eukaryota</taxon>
        <taxon>Metazoa</taxon>
        <taxon>Ecdysozoa</taxon>
        <taxon>Nematoda</taxon>
        <taxon>Chromadorea</taxon>
        <taxon>Rhabditida</taxon>
        <taxon>Rhabditina</taxon>
        <taxon>Rhabditomorpha</taxon>
        <taxon>Strongyloidea</taxon>
        <taxon>Heterorhabditidae</taxon>
        <taxon>Heterorhabditis</taxon>
    </lineage>
</organism>
<sequence>MNQNGGRIWLYNKEEACVGRSRSSARCCSQSGRTVGVEMLCLVPGKKMNNFTIFDDKNDALLLFYNITFPSGNERISVASPPLPGVNSSCVSFRSFNNILYSYPRWSPGTADRQRHNGNDALCLWSSCHNLPNNLQWSLPEISPSKSYWIRSNEYCMCRLAEMAFLFLLVLIIFYYFYVPIQLNIFLIPFFVVLLDFIMRAPVTDVVEYSDDVLIVQTSNENRWTLIGCVERLPLQRCGGSGCIDEQEFLGNYSYGNLHGFIFSYYSHYLIVHRNCWCFSYSHFLLSYPFFFLLM</sequence>
<evidence type="ECO:0000313" key="2">
    <source>
        <dbReference type="Proteomes" id="UP000095283"/>
    </source>
</evidence>
<dbReference type="AlphaFoldDB" id="A0A1I7WFQ5"/>
<feature type="transmembrane region" description="Helical" evidence="1">
    <location>
        <begin position="156"/>
        <end position="177"/>
    </location>
</feature>